<dbReference type="Proteomes" id="UP000076632">
    <property type="component" value="Unassembled WGS sequence"/>
</dbReference>
<sequence>MTELTINLSHLGLSMSPRAYLRRQIIGATFYPTSVPCFIYLCISAITLRNIANFEYCSHLIVLVF</sequence>
<gene>
    <name evidence="1" type="ORF">L228DRAFT_243893</name>
</gene>
<name>A0A165IMC3_XYLHT</name>
<evidence type="ECO:0000313" key="1">
    <source>
        <dbReference type="EMBL" id="KZF25103.1"/>
    </source>
</evidence>
<keyword evidence="2" id="KW-1185">Reference proteome</keyword>
<organism evidence="1 2">
    <name type="scientific">Xylona heveae (strain CBS 132557 / TC161)</name>
    <dbReference type="NCBI Taxonomy" id="1328760"/>
    <lineage>
        <taxon>Eukaryota</taxon>
        <taxon>Fungi</taxon>
        <taxon>Dikarya</taxon>
        <taxon>Ascomycota</taxon>
        <taxon>Pezizomycotina</taxon>
        <taxon>Xylonomycetes</taxon>
        <taxon>Xylonales</taxon>
        <taxon>Xylonaceae</taxon>
        <taxon>Xylona</taxon>
    </lineage>
</organism>
<dbReference type="InParanoid" id="A0A165IMC3"/>
<protein>
    <submittedName>
        <fullName evidence="1">Uncharacterized protein</fullName>
    </submittedName>
</protein>
<reference evidence="1 2" key="1">
    <citation type="journal article" date="2016" name="Fungal Biol.">
        <title>The genome of Xylona heveae provides a window into fungal endophytism.</title>
        <authorList>
            <person name="Gazis R."/>
            <person name="Kuo A."/>
            <person name="Riley R."/>
            <person name="LaButti K."/>
            <person name="Lipzen A."/>
            <person name="Lin J."/>
            <person name="Amirebrahimi M."/>
            <person name="Hesse C.N."/>
            <person name="Spatafora J.W."/>
            <person name="Henrissat B."/>
            <person name="Hainaut M."/>
            <person name="Grigoriev I.V."/>
            <person name="Hibbett D.S."/>
        </authorList>
    </citation>
    <scope>NUCLEOTIDE SEQUENCE [LARGE SCALE GENOMIC DNA]</scope>
    <source>
        <strain evidence="1 2">TC161</strain>
    </source>
</reference>
<dbReference type="EMBL" id="KV407455">
    <property type="protein sequence ID" value="KZF25103.1"/>
    <property type="molecule type" value="Genomic_DNA"/>
</dbReference>
<evidence type="ECO:0000313" key="2">
    <source>
        <dbReference type="Proteomes" id="UP000076632"/>
    </source>
</evidence>
<proteinExistence type="predicted"/>
<accession>A0A165IMC3</accession>
<dbReference type="AlphaFoldDB" id="A0A165IMC3"/>
<dbReference type="GeneID" id="28896932"/>
<dbReference type="RefSeq" id="XP_018190658.1">
    <property type="nucleotide sequence ID" value="XM_018331795.1"/>
</dbReference>